<keyword evidence="2" id="KW-1185">Reference proteome</keyword>
<sequence length="507" mass="57409">LIKISVIIGLVGLFLGFFVTGVPHIIQMFLKVIRLVVEFNLDSDSSSLLFSFWFFSLLDFWGWSVSSFSFAGLVYSSRDHREVMMKRETDRLADRFTDDYTPDYLNDKHQLVLATTGGGKTSYINQMSRVTASRSDKQPDVLIILDGKGDTGEYGLLDNASKIAEELGRELVILNGTNNPDAKDLMMSLLDDDTVKKSSGSEHYKTMFEAYLISVLEIMELLGIKFSFSNILDCLNFEMIQADLLHMKDEELSNDEATQFSILFSEIEKNWEDSKASVTKLEIFRRGRGKAIFEGGSSKNWFNVSSIYDDNQILLVLIDEMSMPEYSQGLAKMVVQDVRNFTASRLNGKHKRDRQVRLVLDEFSAYASKTMLALLSRARSAGVTVYLSTQSMADLSALGEDFQQAVIENINRFVIFRQNSPKSAEMVADIVGTRQTVTQTERTTGGLGTDEASNTLAREYLINPDEIKVLPAQTAFYVAKDENKVYKFVNDWFIEKNIKKKGRLRYD</sequence>
<evidence type="ECO:0000313" key="1">
    <source>
        <dbReference type="EMBL" id="PDX60045.1"/>
    </source>
</evidence>
<accession>A0ACC9CW82</accession>
<proteinExistence type="predicted"/>
<feature type="non-terminal residue" evidence="1">
    <location>
        <position position="507"/>
    </location>
</feature>
<feature type="non-terminal residue" evidence="1">
    <location>
        <position position="1"/>
    </location>
</feature>
<comment type="caution">
    <text evidence="1">The sequence shown here is derived from an EMBL/GenBank/DDBJ whole genome shotgun (WGS) entry which is preliminary data.</text>
</comment>
<evidence type="ECO:0000313" key="2">
    <source>
        <dbReference type="Proteomes" id="UP000220959"/>
    </source>
</evidence>
<dbReference type="Proteomes" id="UP000220959">
    <property type="component" value="Unassembled WGS sequence"/>
</dbReference>
<organism evidence="1 2">
    <name type="scientific">Faecalibacterium langellae</name>
    <dbReference type="NCBI Taxonomy" id="3435293"/>
    <lineage>
        <taxon>Bacteria</taxon>
        <taxon>Bacillati</taxon>
        <taxon>Bacillota</taxon>
        <taxon>Clostridia</taxon>
        <taxon>Eubacteriales</taxon>
        <taxon>Oscillospiraceae</taxon>
        <taxon>Faecalibacterium</taxon>
    </lineage>
</organism>
<protein>
    <submittedName>
        <fullName evidence="1">Uncharacterized protein</fullName>
    </submittedName>
</protein>
<name>A0ACC9CW82_9FIRM</name>
<reference evidence="1 2" key="1">
    <citation type="journal article" date="2017" name="Front. Microbiol.">
        <title>New Insights into the Diversity of the Genus Faecalibacterium.</title>
        <authorList>
            <person name="Benevides L."/>
            <person name="Burman S."/>
            <person name="Martin R."/>
            <person name="Robert V."/>
            <person name="Thomas M."/>
            <person name="Miquel S."/>
            <person name="Chain F."/>
            <person name="Sokol H."/>
            <person name="Bermudez-Humaran L.G."/>
            <person name="Morrison M."/>
            <person name="Langella P."/>
            <person name="Azevedo V.A."/>
            <person name="Chatel J.M."/>
            <person name="Soares S."/>
        </authorList>
    </citation>
    <scope>NUCLEOTIDE SEQUENCE [LARGE SCALE GENOMIC DNA]</scope>
    <source>
        <strain evidence="2">CNCM I-4541</strain>
    </source>
</reference>
<dbReference type="EMBL" id="NMTR01000035">
    <property type="protein sequence ID" value="PDX60045.1"/>
    <property type="molecule type" value="Genomic_DNA"/>
</dbReference>
<gene>
    <name evidence="1" type="ORF">CGS49_13405</name>
</gene>